<feature type="signal peptide" evidence="4">
    <location>
        <begin position="1"/>
        <end position="29"/>
    </location>
</feature>
<dbReference type="PANTHER" id="PTHR30290">
    <property type="entry name" value="PERIPLASMIC BINDING COMPONENT OF ABC TRANSPORTER"/>
    <property type="match status" value="1"/>
</dbReference>
<keyword evidence="3 4" id="KW-0732">Signal</keyword>
<dbReference type="RefSeq" id="WP_183826834.1">
    <property type="nucleotide sequence ID" value="NZ_JACHEU010000001.1"/>
</dbReference>
<proteinExistence type="inferred from homology"/>
<evidence type="ECO:0000259" key="5">
    <source>
        <dbReference type="Pfam" id="PF00496"/>
    </source>
</evidence>
<dbReference type="Proteomes" id="UP000533306">
    <property type="component" value="Unassembled WGS sequence"/>
</dbReference>
<sequence length="524" mass="58065">MRKISATGALRFALACSVGLMIGSAAASAKTANDELVIALSSDLRALNDLSRDGPSDVVLHHLYETLVGLKADLSIGPALADSWTVSDDGTVYTFRLREGAKFHNGDPITSADVKWSWDFHLNPERKVSCKANFDGTRQIKVLSVDTPDPLTVVFTLEKPSPLFLLRLAEVQCNLWVASPKNVDEKGEWKEGSAIGSGPFMLASRSVNDNIILKRFGDYVASKAERSGYSGDRTARVDTLRFQIVPDPTVQEVALKSGDVDVIYSVDPRRAQELEKAGFQRSTAPGLTWAVFLMQTNDPVLSNLKVRQAIAHAINYDEIAEVRSAGTEKPGHSAVSPASPYHSEKFEEWPQYDPDKARALLAEAGYKGERITIQTNTRFRSMFENAVLLQGMLMQVGINAQLETLEWGAQFERFNRGKFQMQSFIWSPRTDPALVYGNITGDKKADPSNQWDNSEAYALYQQALVETDFAKREEIFLKLHRMMVAEIPTISLYYNSVNTVTAPNVEGFSTWPAENPIGWGVSKK</sequence>
<accession>A0A7W9VU60</accession>
<dbReference type="InterPro" id="IPR000914">
    <property type="entry name" value="SBP_5_dom"/>
</dbReference>
<dbReference type="AlphaFoldDB" id="A0A7W9VU60"/>
<gene>
    <name evidence="6" type="ORF">HNR59_001003</name>
</gene>
<dbReference type="SUPFAM" id="SSF53850">
    <property type="entry name" value="Periplasmic binding protein-like II"/>
    <property type="match status" value="1"/>
</dbReference>
<dbReference type="EMBL" id="JACHEU010000001">
    <property type="protein sequence ID" value="MBB6011658.1"/>
    <property type="molecule type" value="Genomic_DNA"/>
</dbReference>
<dbReference type="Gene3D" id="3.90.76.10">
    <property type="entry name" value="Dipeptide-binding Protein, Domain 1"/>
    <property type="match status" value="1"/>
</dbReference>
<feature type="domain" description="Solute-binding protein family 5" evidence="5">
    <location>
        <begin position="76"/>
        <end position="436"/>
    </location>
</feature>
<dbReference type="PROSITE" id="PS01040">
    <property type="entry name" value="SBP_BACTERIAL_5"/>
    <property type="match status" value="1"/>
</dbReference>
<dbReference type="GO" id="GO:0015833">
    <property type="term" value="P:peptide transport"/>
    <property type="evidence" value="ECO:0007669"/>
    <property type="project" value="TreeGrafter"/>
</dbReference>
<comment type="similarity">
    <text evidence="2">Belongs to the bacterial solute-binding protein 5 family.</text>
</comment>
<dbReference type="Gene3D" id="3.40.190.10">
    <property type="entry name" value="Periplasmic binding protein-like II"/>
    <property type="match status" value="1"/>
</dbReference>
<evidence type="ECO:0000313" key="7">
    <source>
        <dbReference type="Proteomes" id="UP000533306"/>
    </source>
</evidence>
<dbReference type="GO" id="GO:1904680">
    <property type="term" value="F:peptide transmembrane transporter activity"/>
    <property type="evidence" value="ECO:0007669"/>
    <property type="project" value="TreeGrafter"/>
</dbReference>
<dbReference type="GO" id="GO:0043190">
    <property type="term" value="C:ATP-binding cassette (ABC) transporter complex"/>
    <property type="evidence" value="ECO:0007669"/>
    <property type="project" value="InterPro"/>
</dbReference>
<dbReference type="InterPro" id="IPR023765">
    <property type="entry name" value="SBP_5_CS"/>
</dbReference>
<keyword evidence="7" id="KW-1185">Reference proteome</keyword>
<evidence type="ECO:0000256" key="4">
    <source>
        <dbReference type="SAM" id="SignalP"/>
    </source>
</evidence>
<feature type="chain" id="PRO_5030602797" evidence="4">
    <location>
        <begin position="30"/>
        <end position="524"/>
    </location>
</feature>
<evidence type="ECO:0000256" key="3">
    <source>
        <dbReference type="ARBA" id="ARBA00022729"/>
    </source>
</evidence>
<dbReference type="GO" id="GO:0030288">
    <property type="term" value="C:outer membrane-bounded periplasmic space"/>
    <property type="evidence" value="ECO:0007669"/>
    <property type="project" value="UniProtKB-ARBA"/>
</dbReference>
<evidence type="ECO:0000256" key="2">
    <source>
        <dbReference type="ARBA" id="ARBA00005695"/>
    </source>
</evidence>
<organism evidence="6 7">
    <name type="scientific">Aquamicrobium lusatiense</name>
    <dbReference type="NCBI Taxonomy" id="89772"/>
    <lineage>
        <taxon>Bacteria</taxon>
        <taxon>Pseudomonadati</taxon>
        <taxon>Pseudomonadota</taxon>
        <taxon>Alphaproteobacteria</taxon>
        <taxon>Hyphomicrobiales</taxon>
        <taxon>Phyllobacteriaceae</taxon>
        <taxon>Aquamicrobium</taxon>
    </lineage>
</organism>
<evidence type="ECO:0000256" key="1">
    <source>
        <dbReference type="ARBA" id="ARBA00004418"/>
    </source>
</evidence>
<evidence type="ECO:0000313" key="6">
    <source>
        <dbReference type="EMBL" id="MBB6011658.1"/>
    </source>
</evidence>
<dbReference type="InterPro" id="IPR039424">
    <property type="entry name" value="SBP_5"/>
</dbReference>
<protein>
    <submittedName>
        <fullName evidence="6">Peptide/nickel transport system substrate-binding protein</fullName>
    </submittedName>
</protein>
<comment type="subcellular location">
    <subcellularLocation>
        <location evidence="1">Periplasm</location>
    </subcellularLocation>
</comment>
<comment type="caution">
    <text evidence="6">The sequence shown here is derived from an EMBL/GenBank/DDBJ whole genome shotgun (WGS) entry which is preliminary data.</text>
</comment>
<dbReference type="PIRSF" id="PIRSF002741">
    <property type="entry name" value="MppA"/>
    <property type="match status" value="1"/>
</dbReference>
<reference evidence="6 7" key="1">
    <citation type="submission" date="2020-08" db="EMBL/GenBank/DDBJ databases">
        <title>Genomic Encyclopedia of Type Strains, Phase IV (KMG-IV): sequencing the most valuable type-strain genomes for metagenomic binning, comparative biology and taxonomic classification.</title>
        <authorList>
            <person name="Goeker M."/>
        </authorList>
    </citation>
    <scope>NUCLEOTIDE SEQUENCE [LARGE SCALE GENOMIC DNA]</scope>
    <source>
        <strain evidence="6 7">DSM 11099</strain>
    </source>
</reference>
<name>A0A7W9VU60_9HYPH</name>
<dbReference type="Pfam" id="PF00496">
    <property type="entry name" value="SBP_bac_5"/>
    <property type="match status" value="1"/>
</dbReference>
<dbReference type="InterPro" id="IPR030678">
    <property type="entry name" value="Peptide/Ni-bd"/>
</dbReference>
<dbReference type="Gene3D" id="3.10.105.10">
    <property type="entry name" value="Dipeptide-binding Protein, Domain 3"/>
    <property type="match status" value="1"/>
</dbReference>